<evidence type="ECO:0000313" key="2">
    <source>
        <dbReference type="EMBL" id="CAD9857754.1"/>
    </source>
</evidence>
<proteinExistence type="predicted"/>
<dbReference type="EMBL" id="HBHR01000843">
    <property type="protein sequence ID" value="CAD9857754.1"/>
    <property type="molecule type" value="Transcribed_RNA"/>
</dbReference>
<sequence length="268" mass="29957">MQLVFDTSFHLRLGVDSIGLLTFFSILQLVFKSSFGCAQTNDKNDSLKKDSGIVDAHYNELSDDDKDLLTLAGLRKPPVDDDAPGSTVASRRPPRNIKPPARYLDSVEMTKKKQSEKKKAKKKRQQDKKKLQKALFDDALMNSSHRVEEAPSSGAVSSPLLKVASLPPRTPLQDPDSSDEDGDDDFSIIELISTIIREKPRTVIGALKERFGAMEPKVRMSRAKRAMSQMKVEIERQSPTCRAIGHVNVAKLIDALEAWYWDTLNEGF</sequence>
<organism evidence="2">
    <name type="scientific">Fibrocapsa japonica</name>
    <dbReference type="NCBI Taxonomy" id="94617"/>
    <lineage>
        <taxon>Eukaryota</taxon>
        <taxon>Sar</taxon>
        <taxon>Stramenopiles</taxon>
        <taxon>Ochrophyta</taxon>
        <taxon>Raphidophyceae</taxon>
        <taxon>Chattonellales</taxon>
        <taxon>Chattonellaceae</taxon>
        <taxon>Fibrocapsa</taxon>
    </lineage>
</organism>
<dbReference type="AlphaFoldDB" id="A0A7S2UUF6"/>
<feature type="region of interest" description="Disordered" evidence="1">
    <location>
        <begin position="74"/>
        <end position="183"/>
    </location>
</feature>
<protein>
    <submittedName>
        <fullName evidence="2">Uncharacterized protein</fullName>
    </submittedName>
</protein>
<gene>
    <name evidence="2" type="ORF">FJAP1339_LOCUS270</name>
</gene>
<reference evidence="2" key="1">
    <citation type="submission" date="2021-01" db="EMBL/GenBank/DDBJ databases">
        <authorList>
            <person name="Corre E."/>
            <person name="Pelletier E."/>
            <person name="Niang G."/>
            <person name="Scheremetjew M."/>
            <person name="Finn R."/>
            <person name="Kale V."/>
            <person name="Holt S."/>
            <person name="Cochrane G."/>
            <person name="Meng A."/>
            <person name="Brown T."/>
            <person name="Cohen L."/>
        </authorList>
    </citation>
    <scope>NUCLEOTIDE SEQUENCE</scope>
    <source>
        <strain evidence="2">CCMP1661</strain>
    </source>
</reference>
<evidence type="ECO:0000256" key="1">
    <source>
        <dbReference type="SAM" id="MobiDB-lite"/>
    </source>
</evidence>
<feature type="compositionally biased region" description="Basic residues" evidence="1">
    <location>
        <begin position="114"/>
        <end position="132"/>
    </location>
</feature>
<name>A0A7S2UUF6_9STRA</name>
<accession>A0A7S2UUF6</accession>